<organism evidence="1 2">
    <name type="scientific">Vibrio ostreicida</name>
    <dbReference type="NCBI Taxonomy" id="526588"/>
    <lineage>
        <taxon>Bacteria</taxon>
        <taxon>Pseudomonadati</taxon>
        <taxon>Pseudomonadota</taxon>
        <taxon>Gammaproteobacteria</taxon>
        <taxon>Vibrionales</taxon>
        <taxon>Vibrionaceae</taxon>
        <taxon>Vibrio</taxon>
    </lineage>
</organism>
<dbReference type="RefSeq" id="WP_076588100.1">
    <property type="nucleotide sequence ID" value="NZ_JABEYA020000012.1"/>
</dbReference>
<evidence type="ECO:0008006" key="3">
    <source>
        <dbReference type="Google" id="ProtNLM"/>
    </source>
</evidence>
<evidence type="ECO:0000313" key="2">
    <source>
        <dbReference type="Proteomes" id="UP001238540"/>
    </source>
</evidence>
<proteinExistence type="predicted"/>
<name>A0ABT8BUS4_9VIBR</name>
<evidence type="ECO:0000313" key="1">
    <source>
        <dbReference type="EMBL" id="MDN3609890.1"/>
    </source>
</evidence>
<accession>A0ABT8BUS4</accession>
<gene>
    <name evidence="1" type="ORF">QWZ16_09285</name>
</gene>
<sequence length="76" mass="8771">MQKDIFGICLSQSMLAKNLSSTFTHVRAYEQSPQNDHVQVLHTYSQLSGRELLSTIKKSKRLLWRAEYVCLDPDKS</sequence>
<comment type="caution">
    <text evidence="1">The sequence shown here is derived from an EMBL/GenBank/DDBJ whole genome shotgun (WGS) entry which is preliminary data.</text>
</comment>
<protein>
    <recommendedName>
        <fullName evidence="3">Cation transporter</fullName>
    </recommendedName>
</protein>
<keyword evidence="2" id="KW-1185">Reference proteome</keyword>
<reference evidence="2" key="1">
    <citation type="journal article" date="2019" name="Int. J. Syst. Evol. Microbiol.">
        <title>The Global Catalogue of Microorganisms (GCM) 10K type strain sequencing project: providing services to taxonomists for standard genome sequencing and annotation.</title>
        <authorList>
            <consortium name="The Broad Institute Genomics Platform"/>
            <consortium name="The Broad Institute Genome Sequencing Center for Infectious Disease"/>
            <person name="Wu L."/>
            <person name="Ma J."/>
        </authorList>
    </citation>
    <scope>NUCLEOTIDE SEQUENCE [LARGE SCALE GENOMIC DNA]</scope>
    <source>
        <strain evidence="2">CECT 7398</strain>
    </source>
</reference>
<dbReference type="Proteomes" id="UP001238540">
    <property type="component" value="Unassembled WGS sequence"/>
</dbReference>
<dbReference type="EMBL" id="JAUFQC010000001">
    <property type="protein sequence ID" value="MDN3609890.1"/>
    <property type="molecule type" value="Genomic_DNA"/>
</dbReference>